<evidence type="ECO:0000313" key="2">
    <source>
        <dbReference type="Proteomes" id="UP000615989"/>
    </source>
</evidence>
<organism evidence="1 2">
    <name type="scientific">Aromatoleum anaerobium</name>
    <dbReference type="NCBI Taxonomy" id="182180"/>
    <lineage>
        <taxon>Bacteria</taxon>
        <taxon>Pseudomonadati</taxon>
        <taxon>Pseudomonadota</taxon>
        <taxon>Betaproteobacteria</taxon>
        <taxon>Rhodocyclales</taxon>
        <taxon>Rhodocyclaceae</taxon>
        <taxon>Aromatoleum</taxon>
    </lineage>
</organism>
<proteinExistence type="predicted"/>
<comment type="caution">
    <text evidence="1">The sequence shown here is derived from an EMBL/GenBank/DDBJ whole genome shotgun (WGS) entry which is preliminary data.</text>
</comment>
<dbReference type="EMBL" id="WTVG01000080">
    <property type="protein sequence ID" value="NMG26615.1"/>
    <property type="molecule type" value="Genomic_DNA"/>
</dbReference>
<protein>
    <recommendedName>
        <fullName evidence="3">Terminase large subunit gp17-like C-terminal domain-containing protein</fullName>
    </recommendedName>
</protein>
<reference evidence="1" key="1">
    <citation type="submission" date="2019-12" db="EMBL/GenBank/DDBJ databases">
        <title>Comparative genomics gives insights into the taxonomy of the Azoarcus-Aromatoleum group and reveals separate origins of nif in the plant-associated Azoarcus and non-plant-associated Aromatoleum sub-groups.</title>
        <authorList>
            <person name="Lafos M."/>
            <person name="Maluk M."/>
            <person name="Batista M."/>
            <person name="Junghare M."/>
            <person name="Carmona M."/>
            <person name="Faoro H."/>
            <person name="Cruz L.M."/>
            <person name="Battistoni F."/>
            <person name="De Souza E."/>
            <person name="Pedrosa F."/>
            <person name="Chen W.-M."/>
            <person name="Poole P.S."/>
            <person name="Dixon R.A."/>
            <person name="James E.K."/>
        </authorList>
    </citation>
    <scope>NUCLEOTIDE SEQUENCE</scope>
    <source>
        <strain evidence="1">LuFRes1</strain>
    </source>
</reference>
<name>A0ABX1PTB2_9RHOO</name>
<dbReference type="InterPro" id="IPR027417">
    <property type="entry name" value="P-loop_NTPase"/>
</dbReference>
<evidence type="ECO:0008006" key="3">
    <source>
        <dbReference type="Google" id="ProtNLM"/>
    </source>
</evidence>
<accession>A0ABX1PTB2</accession>
<dbReference type="Proteomes" id="UP000615989">
    <property type="component" value="Unassembled WGS sequence"/>
</dbReference>
<keyword evidence="2" id="KW-1185">Reference proteome</keyword>
<dbReference type="RefSeq" id="WP_169119933.1">
    <property type="nucleotide sequence ID" value="NZ_WTVG02000039.1"/>
</dbReference>
<gene>
    <name evidence="1" type="ORF">GO606_18250</name>
</gene>
<sequence length="539" mass="61638">MPSVSLSDYERLQSAQWGTDGSAVVDEWERFEAKYGRAELGRADRFFLLCVLLHRPDAWHPWLYARCREVEAEPDGCLDLWAREHYKSTIITFAGIVQEIIRDPEITIGIFSHTKSVARAFLDQLKREFEGNDELRRTYPGVFWAEPTREAPRWSVDGGLILKRKSNPKECTIEAHGLVDGQPTGRHFGLLVYDDVVTLESIGTPEQVQKTTDAWALSDNLGARDERGMLRKWHIGTRYSFADTYQYILDKQILTPRIHAATDNGKIDGNPIFLSRDAWAAKVKTQPSGILAAQMLQNPAAGQQALFSKDWLKFSDIRPATLNVYILVDPASSKKKGSDRTAMAVIGIDAGWNLWLLDGFHHRMSLTERWQALKGLRKVWQAMPGVQRVEVGYERYGVRSDLEYFEEQMQKDRDGFEIRELNWPKDDTRAKFDRIQRLEPDFRAGKVFLAAVTPSETAAQKRVRDEGQAFRIFTPTKRRDENGALYALNKGLLDEYLVYPFSSHDDFLDAVSRIYDIEAVAPVIVDERTLEPETFEDGI</sequence>
<dbReference type="Gene3D" id="3.40.50.300">
    <property type="entry name" value="P-loop containing nucleotide triphosphate hydrolases"/>
    <property type="match status" value="1"/>
</dbReference>
<evidence type="ECO:0000313" key="1">
    <source>
        <dbReference type="EMBL" id="NMG26615.1"/>
    </source>
</evidence>